<evidence type="ECO:0000313" key="4">
    <source>
        <dbReference type="EMBL" id="ABQ26999.1"/>
    </source>
</evidence>
<dbReference type="HOGENOM" id="CLU_065736_1_0_7"/>
<dbReference type="InterPro" id="IPR009430">
    <property type="entry name" value="GvpL/GvpF"/>
</dbReference>
<gene>
    <name evidence="4" type="ordered locus">Gura_2826</name>
</gene>
<dbReference type="PANTHER" id="PTHR36852">
    <property type="entry name" value="PROTEIN GVPL 2"/>
    <property type="match status" value="1"/>
</dbReference>
<dbReference type="GO" id="GO:0031411">
    <property type="term" value="C:gas vesicle"/>
    <property type="evidence" value="ECO:0007669"/>
    <property type="project" value="UniProtKB-SubCell"/>
</dbReference>
<comment type="similarity">
    <text evidence="3">Belongs to the gas vesicle GvpF/GvpL family.</text>
</comment>
<comment type="subcellular location">
    <subcellularLocation>
        <location evidence="2">Gas vesicle</location>
    </subcellularLocation>
</comment>
<dbReference type="GO" id="GO:0031412">
    <property type="term" value="P:gas vesicle organization"/>
    <property type="evidence" value="ECO:0007669"/>
    <property type="project" value="InterPro"/>
</dbReference>
<reference evidence="4 5" key="1">
    <citation type="submission" date="2007-05" db="EMBL/GenBank/DDBJ databases">
        <title>Complete sequence of Geobacter uraniireducens Rf4.</title>
        <authorList>
            <consortium name="US DOE Joint Genome Institute"/>
            <person name="Copeland A."/>
            <person name="Lucas S."/>
            <person name="Lapidus A."/>
            <person name="Barry K."/>
            <person name="Detter J.C."/>
            <person name="Glavina del Rio T."/>
            <person name="Hammon N."/>
            <person name="Israni S."/>
            <person name="Dalin E."/>
            <person name="Tice H."/>
            <person name="Pitluck S."/>
            <person name="Chertkov O."/>
            <person name="Brettin T."/>
            <person name="Bruce D."/>
            <person name="Han C."/>
            <person name="Schmutz J."/>
            <person name="Larimer F."/>
            <person name="Land M."/>
            <person name="Hauser L."/>
            <person name="Kyrpides N."/>
            <person name="Mikhailova N."/>
            <person name="Shelobolina E."/>
            <person name="Aklujkar M."/>
            <person name="Lovley D."/>
            <person name="Richardson P."/>
        </authorList>
    </citation>
    <scope>NUCLEOTIDE SEQUENCE [LARGE SCALE GENOMIC DNA]</scope>
    <source>
        <strain evidence="4 5">Rf4</strain>
    </source>
</reference>
<dbReference type="RefSeq" id="WP_011939673.1">
    <property type="nucleotide sequence ID" value="NC_009483.1"/>
</dbReference>
<sequence length="249" mass="28262">MEGRYIYCVAEGDEEISLGRIGIDGSEVYTVHFEGLSAIVHNYQGDPPDCWERESMIGWVVSHQKVVETAWRRFGTILPVRFHTVIKGGADDLNGWLGGNHGELRKSIGRLRGREEYGVQVFWDEDLVAGRLVDSVPALRELKAKTEGGTGAAYMHGQLLEKALKREMAREKERYFENIYQRIEELAERIIIEEVKAADNGVRMIMNLSVLVPGERRDEMTAELEIINLREGIAVRPTGPWPPYSFVDM</sequence>
<keyword evidence="5" id="KW-1185">Reference proteome</keyword>
<evidence type="ECO:0000256" key="2">
    <source>
        <dbReference type="ARBA" id="ARBA00035108"/>
    </source>
</evidence>
<proteinExistence type="inferred from homology"/>
<dbReference type="AlphaFoldDB" id="A5G5D1"/>
<dbReference type="KEGG" id="gur:Gura_2826"/>
<evidence type="ECO:0000256" key="1">
    <source>
        <dbReference type="ARBA" id="ARBA00022987"/>
    </source>
</evidence>
<accession>A5G5D1</accession>
<evidence type="ECO:0000313" key="5">
    <source>
        <dbReference type="Proteomes" id="UP000006695"/>
    </source>
</evidence>
<dbReference type="STRING" id="351605.Gura_2826"/>
<dbReference type="OrthoDB" id="144737at2"/>
<evidence type="ECO:0000256" key="3">
    <source>
        <dbReference type="ARBA" id="ARBA00035643"/>
    </source>
</evidence>
<dbReference type="PANTHER" id="PTHR36852:SF1">
    <property type="entry name" value="PROTEIN GVPL 2"/>
    <property type="match status" value="1"/>
</dbReference>
<organism evidence="4 5">
    <name type="scientific">Geotalea uraniireducens (strain Rf4)</name>
    <name type="common">Geobacter uraniireducens</name>
    <dbReference type="NCBI Taxonomy" id="351605"/>
    <lineage>
        <taxon>Bacteria</taxon>
        <taxon>Pseudomonadati</taxon>
        <taxon>Thermodesulfobacteriota</taxon>
        <taxon>Desulfuromonadia</taxon>
        <taxon>Geobacterales</taxon>
        <taxon>Geobacteraceae</taxon>
        <taxon>Geotalea</taxon>
    </lineage>
</organism>
<dbReference type="EMBL" id="CP000698">
    <property type="protein sequence ID" value="ABQ26999.1"/>
    <property type="molecule type" value="Genomic_DNA"/>
</dbReference>
<protein>
    <submittedName>
        <fullName evidence="4">Gas vesicle synthesis GvpLGvpF</fullName>
    </submittedName>
</protein>
<keyword evidence="1" id="KW-0304">Gas vesicle</keyword>
<dbReference type="Proteomes" id="UP000006695">
    <property type="component" value="Chromosome"/>
</dbReference>
<name>A5G5D1_GEOUR</name>
<dbReference type="Pfam" id="PF06386">
    <property type="entry name" value="GvpL_GvpF"/>
    <property type="match status" value="1"/>
</dbReference>